<dbReference type="CDD" id="cd02205">
    <property type="entry name" value="CBS_pair_SF"/>
    <property type="match status" value="1"/>
</dbReference>
<name>A0A0N7LQ38_9RHOB</name>
<dbReference type="InterPro" id="IPR000644">
    <property type="entry name" value="CBS_dom"/>
</dbReference>
<evidence type="ECO:0000313" key="3">
    <source>
        <dbReference type="EMBL" id="CUH46940.1"/>
    </source>
</evidence>
<accession>A0A0N7LQ38</accession>
<proteinExistence type="predicted"/>
<dbReference type="GeneID" id="55492376"/>
<dbReference type="EMBL" id="CYPU01000018">
    <property type="protein sequence ID" value="CUH46940.1"/>
    <property type="molecule type" value="Genomic_DNA"/>
</dbReference>
<feature type="domain" description="CBS" evidence="2">
    <location>
        <begin position="9"/>
        <end position="68"/>
    </location>
</feature>
<protein>
    <submittedName>
        <fullName evidence="3">CBS domain protein</fullName>
    </submittedName>
</protein>
<dbReference type="SUPFAM" id="SSF54631">
    <property type="entry name" value="CBS-domain pair"/>
    <property type="match status" value="1"/>
</dbReference>
<dbReference type="Pfam" id="PF00571">
    <property type="entry name" value="CBS"/>
    <property type="match status" value="2"/>
</dbReference>
<dbReference type="OrthoDB" id="7841234at2"/>
<organism evidence="3 4">
    <name type="scientific">Ruegeria atlantica</name>
    <dbReference type="NCBI Taxonomy" id="81569"/>
    <lineage>
        <taxon>Bacteria</taxon>
        <taxon>Pseudomonadati</taxon>
        <taxon>Pseudomonadota</taxon>
        <taxon>Alphaproteobacteria</taxon>
        <taxon>Rhodobacterales</taxon>
        <taxon>Roseobacteraceae</taxon>
        <taxon>Ruegeria</taxon>
    </lineage>
</organism>
<dbReference type="Proteomes" id="UP000050783">
    <property type="component" value="Unassembled WGS sequence"/>
</dbReference>
<dbReference type="RefSeq" id="WP_058276691.1">
    <property type="nucleotide sequence ID" value="NZ_CYPU01000018.1"/>
</dbReference>
<evidence type="ECO:0000313" key="4">
    <source>
        <dbReference type="Proteomes" id="UP000050783"/>
    </source>
</evidence>
<sequence length="162" mass="17977">MGLTCYDVMVPSEVQKTILPDESIATAFNIIRGSRARFLPVVAEDGTYVGVFTAPTLLKLILPKAATIGLNDDASRVAIDSLSFMNLTREDFEQQMERLKTEKVRDNMSRPSNIPVAAPDTPVMEGIFLIYKYKRHVILVEPETNRFVGTVSANSLLDRALS</sequence>
<dbReference type="Gene3D" id="3.10.580.10">
    <property type="entry name" value="CBS-domain"/>
    <property type="match status" value="1"/>
</dbReference>
<evidence type="ECO:0000259" key="2">
    <source>
        <dbReference type="PROSITE" id="PS51371"/>
    </source>
</evidence>
<evidence type="ECO:0000256" key="1">
    <source>
        <dbReference type="PROSITE-ProRule" id="PRU00703"/>
    </source>
</evidence>
<dbReference type="InterPro" id="IPR046342">
    <property type="entry name" value="CBS_dom_sf"/>
</dbReference>
<keyword evidence="1" id="KW-0129">CBS domain</keyword>
<feature type="domain" description="CBS" evidence="2">
    <location>
        <begin position="108"/>
        <end position="162"/>
    </location>
</feature>
<reference evidence="3 4" key="1">
    <citation type="submission" date="2015-09" db="EMBL/GenBank/DDBJ databases">
        <authorList>
            <consortium name="Swine Surveillance"/>
        </authorList>
    </citation>
    <scope>NUCLEOTIDE SEQUENCE [LARGE SCALE GENOMIC DNA]</scope>
    <source>
        <strain evidence="3 4">CECT 4292</strain>
    </source>
</reference>
<dbReference type="AlphaFoldDB" id="A0A0N7LQ38"/>
<gene>
    <name evidence="3" type="ORF">RUA4292_01107</name>
</gene>
<dbReference type="PROSITE" id="PS51371">
    <property type="entry name" value="CBS"/>
    <property type="match status" value="2"/>
</dbReference>
<dbReference type="STRING" id="81569.RUM4293_00813"/>